<organism evidence="3 4">
    <name type="scientific">Sphaerisporangium rufum</name>
    <dbReference type="NCBI Taxonomy" id="1381558"/>
    <lineage>
        <taxon>Bacteria</taxon>
        <taxon>Bacillati</taxon>
        <taxon>Actinomycetota</taxon>
        <taxon>Actinomycetes</taxon>
        <taxon>Streptosporangiales</taxon>
        <taxon>Streptosporangiaceae</taxon>
        <taxon>Sphaerisporangium</taxon>
    </lineage>
</organism>
<comment type="caution">
    <text evidence="3">The sequence shown here is derived from an EMBL/GenBank/DDBJ whole genome shotgun (WGS) entry which is preliminary data.</text>
</comment>
<gene>
    <name evidence="3" type="ORF">Sru01_19210</name>
</gene>
<accession>A0A919QZL0</accession>
<keyword evidence="4" id="KW-1185">Reference proteome</keyword>
<dbReference type="RefSeq" id="WP_203983580.1">
    <property type="nucleotide sequence ID" value="NZ_BOOU01000030.1"/>
</dbReference>
<evidence type="ECO:0000313" key="3">
    <source>
        <dbReference type="EMBL" id="GII76939.1"/>
    </source>
</evidence>
<dbReference type="Proteomes" id="UP000655287">
    <property type="component" value="Unassembled WGS sequence"/>
</dbReference>
<feature type="transmembrane region" description="Helical" evidence="1">
    <location>
        <begin position="158"/>
        <end position="182"/>
    </location>
</feature>
<feature type="transmembrane region" description="Helical" evidence="1">
    <location>
        <begin position="42"/>
        <end position="63"/>
    </location>
</feature>
<keyword evidence="1" id="KW-1133">Transmembrane helix</keyword>
<dbReference type="Pfam" id="PF13548">
    <property type="entry name" value="DUF4126"/>
    <property type="match status" value="1"/>
</dbReference>
<dbReference type="InterPro" id="IPR025196">
    <property type="entry name" value="DUF4126"/>
</dbReference>
<feature type="domain" description="DUF4126" evidence="2">
    <location>
        <begin position="5"/>
        <end position="183"/>
    </location>
</feature>
<evidence type="ECO:0000256" key="1">
    <source>
        <dbReference type="SAM" id="Phobius"/>
    </source>
</evidence>
<sequence>MLAALTGLGLSTAAGLNAYIPLLVVGLLANFTDVVKLPDDYAWLSSGWVVAIIGVLLVAEIVLDKVPVVDHVNDMIQTAVRPAAGGVVFTATQAADRFDHSAWMAHNPWASWLLGIGVALAVHVMKSTARPVVNVSTAGVGAPVVSTVEDAGSLGMSLLAVFFPVLVVIALVVLAVPAFLVFRRLRRRKRARRAATAPPAPSPT</sequence>
<feature type="transmembrane region" description="Helical" evidence="1">
    <location>
        <begin position="109"/>
        <end position="125"/>
    </location>
</feature>
<keyword evidence="1" id="KW-0812">Transmembrane</keyword>
<keyword evidence="1" id="KW-0472">Membrane</keyword>
<dbReference type="EMBL" id="BOOU01000030">
    <property type="protein sequence ID" value="GII76939.1"/>
    <property type="molecule type" value="Genomic_DNA"/>
</dbReference>
<name>A0A919QZL0_9ACTN</name>
<evidence type="ECO:0000313" key="4">
    <source>
        <dbReference type="Proteomes" id="UP000655287"/>
    </source>
</evidence>
<proteinExistence type="predicted"/>
<dbReference type="AlphaFoldDB" id="A0A919QZL0"/>
<evidence type="ECO:0000259" key="2">
    <source>
        <dbReference type="Pfam" id="PF13548"/>
    </source>
</evidence>
<protein>
    <recommendedName>
        <fullName evidence="2">DUF4126 domain-containing protein</fullName>
    </recommendedName>
</protein>
<reference evidence="3" key="1">
    <citation type="submission" date="2021-01" db="EMBL/GenBank/DDBJ databases">
        <title>Whole genome shotgun sequence of Sphaerisporangium rufum NBRC 109079.</title>
        <authorList>
            <person name="Komaki H."/>
            <person name="Tamura T."/>
        </authorList>
    </citation>
    <scope>NUCLEOTIDE SEQUENCE</scope>
    <source>
        <strain evidence="3">NBRC 109079</strain>
    </source>
</reference>